<name>A0A1Q5PUF0_9ACTO</name>
<dbReference type="NCBIfam" id="NF033727">
    <property type="entry name" value="chaperon_ArsD"/>
    <property type="match status" value="1"/>
</dbReference>
<proteinExistence type="predicted"/>
<dbReference type="Pfam" id="PF06953">
    <property type="entry name" value="ArsD"/>
    <property type="match status" value="1"/>
</dbReference>
<reference evidence="2" key="1">
    <citation type="submission" date="2016-12" db="EMBL/GenBank/DDBJ databases">
        <authorList>
            <person name="Meng X."/>
        </authorList>
    </citation>
    <scope>NUCLEOTIDE SEQUENCE [LARGE SCALE GENOMIC DNA]</scope>
    <source>
        <strain evidence="2">DSM 20732</strain>
    </source>
</reference>
<dbReference type="EMBL" id="MQVS01000009">
    <property type="protein sequence ID" value="OKL51213.1"/>
    <property type="molecule type" value="Genomic_DNA"/>
</dbReference>
<comment type="caution">
    <text evidence="1">The sequence shown here is derived from an EMBL/GenBank/DDBJ whole genome shotgun (WGS) entry which is preliminary data.</text>
</comment>
<keyword evidence="2" id="KW-1185">Reference proteome</keyword>
<accession>A0A1Q5PUF0</accession>
<dbReference type="InterPro" id="IPR010712">
    <property type="entry name" value="Arsenical-R_ArsD"/>
</dbReference>
<dbReference type="Gene3D" id="3.40.30.10">
    <property type="entry name" value="Glutaredoxin"/>
    <property type="match status" value="1"/>
</dbReference>
<gene>
    <name evidence="1" type="ORF">BSZ40_09030</name>
</gene>
<dbReference type="InParanoid" id="A0A1Q5PUF0"/>
<evidence type="ECO:0000313" key="2">
    <source>
        <dbReference type="Proteomes" id="UP000185612"/>
    </source>
</evidence>
<dbReference type="RefSeq" id="WP_073825473.1">
    <property type="nucleotide sequence ID" value="NZ_MQVS01000009.1"/>
</dbReference>
<dbReference type="AlphaFoldDB" id="A0A1Q5PUF0"/>
<dbReference type="Proteomes" id="UP000185612">
    <property type="component" value="Unassembled WGS sequence"/>
</dbReference>
<dbReference type="STRING" id="52770.BSZ40_09030"/>
<dbReference type="GO" id="GO:0003677">
    <property type="term" value="F:DNA binding"/>
    <property type="evidence" value="ECO:0007669"/>
    <property type="project" value="InterPro"/>
</dbReference>
<organism evidence="1 2">
    <name type="scientific">Buchananella hordeovulneris</name>
    <dbReference type="NCBI Taxonomy" id="52770"/>
    <lineage>
        <taxon>Bacteria</taxon>
        <taxon>Bacillati</taxon>
        <taxon>Actinomycetota</taxon>
        <taxon>Actinomycetes</taxon>
        <taxon>Actinomycetales</taxon>
        <taxon>Actinomycetaceae</taxon>
        <taxon>Buchananella</taxon>
    </lineage>
</organism>
<evidence type="ECO:0000313" key="1">
    <source>
        <dbReference type="EMBL" id="OKL51213.1"/>
    </source>
</evidence>
<sequence length="133" mass="13666">MAKIDIFDPAMCCSSGVCGENVDQEVVDAAAAVSAARKEGLDVVRHNLASAPLDFASTPVVRDLLESEGADSLPVVVINGEIVLKGVYPTLAQLRAWARRDSAGSLDSQVARDGRSELPVASSSCCGGASGCC</sequence>
<dbReference type="GO" id="GO:0045892">
    <property type="term" value="P:negative regulation of DNA-templated transcription"/>
    <property type="evidence" value="ECO:0007669"/>
    <property type="project" value="InterPro"/>
</dbReference>
<dbReference type="GO" id="GO:0046685">
    <property type="term" value="P:response to arsenic-containing substance"/>
    <property type="evidence" value="ECO:0007669"/>
    <property type="project" value="InterPro"/>
</dbReference>
<protein>
    <submittedName>
        <fullName evidence="1">Arsenical resistance operon transcriptional repressor ArsD</fullName>
    </submittedName>
</protein>
<dbReference type="OrthoDB" id="9801358at2"/>